<keyword evidence="4" id="KW-0732">Signal</keyword>
<dbReference type="PANTHER" id="PTHR24061">
    <property type="entry name" value="CALCIUM-SENSING RECEPTOR-RELATED"/>
    <property type="match status" value="1"/>
</dbReference>
<comment type="similarity">
    <text evidence="11">Belongs to the G-protein coupled receptor 3 family. TAS1R subfamily.</text>
</comment>
<accession>A0A7K7NSH5</accession>
<dbReference type="InterPro" id="IPR011500">
    <property type="entry name" value="GPCR_3_9-Cys_dom"/>
</dbReference>
<feature type="transmembrane region" description="Helical" evidence="12">
    <location>
        <begin position="669"/>
        <end position="690"/>
    </location>
</feature>
<dbReference type="InterPro" id="IPR038550">
    <property type="entry name" value="GPCR_3_9-Cys_sf"/>
</dbReference>
<keyword evidence="8" id="KW-0675">Receptor</keyword>
<dbReference type="InterPro" id="IPR028082">
    <property type="entry name" value="Peripla_BP_I"/>
</dbReference>
<dbReference type="InterPro" id="IPR000068">
    <property type="entry name" value="GPCR_3_Ca_sens_rcpt-rel"/>
</dbReference>
<keyword evidence="5 12" id="KW-1133">Transmembrane helix</keyword>
<dbReference type="InterPro" id="IPR017979">
    <property type="entry name" value="GPCR_3_CS"/>
</dbReference>
<comment type="subcellular location">
    <subcellularLocation>
        <location evidence="1">Cell membrane</location>
        <topology evidence="1">Multi-pass membrane protein</topology>
    </subcellularLocation>
</comment>
<feature type="transmembrane region" description="Helical" evidence="12">
    <location>
        <begin position="611"/>
        <end position="629"/>
    </location>
</feature>
<dbReference type="PRINTS" id="PR00592">
    <property type="entry name" value="CASENSINGR"/>
</dbReference>
<reference evidence="14 15" key="1">
    <citation type="submission" date="2019-09" db="EMBL/GenBank/DDBJ databases">
        <title>Bird 10,000 Genomes (B10K) Project - Family phase.</title>
        <authorList>
            <person name="Zhang G."/>
        </authorList>
    </citation>
    <scope>NUCLEOTIDE SEQUENCE [LARGE SCALE GENOMIC DNA]</scope>
    <source>
        <strain evidence="14">OUT-0040</strain>
        <tissue evidence="14">Blood</tissue>
    </source>
</reference>
<feature type="non-terminal residue" evidence="14">
    <location>
        <position position="720"/>
    </location>
</feature>
<feature type="transmembrane region" description="Helical" evidence="12">
    <location>
        <begin position="560"/>
        <end position="579"/>
    </location>
</feature>
<evidence type="ECO:0000256" key="7">
    <source>
        <dbReference type="ARBA" id="ARBA00023136"/>
    </source>
</evidence>
<dbReference type="AlphaFoldDB" id="A0A7K7NSH5"/>
<evidence type="ECO:0000256" key="8">
    <source>
        <dbReference type="ARBA" id="ARBA00023170"/>
    </source>
</evidence>
<dbReference type="Pfam" id="PF01094">
    <property type="entry name" value="ANF_receptor"/>
    <property type="match status" value="1"/>
</dbReference>
<dbReference type="InterPro" id="IPR001828">
    <property type="entry name" value="ANF_lig-bd_rcpt"/>
</dbReference>
<dbReference type="FunFam" id="2.10.50.30:FF:000004">
    <property type="entry name" value="Taste receptor type 1 member 3-like protein"/>
    <property type="match status" value="1"/>
</dbReference>
<dbReference type="PRINTS" id="PR00248">
    <property type="entry name" value="GPCRMGR"/>
</dbReference>
<dbReference type="PANTHER" id="PTHR24061:SF3">
    <property type="entry name" value="TASTE RECEPTOR TYPE 1 MEMBER 1"/>
    <property type="match status" value="1"/>
</dbReference>
<keyword evidence="10" id="KW-0807">Transducer</keyword>
<dbReference type="PROSITE" id="PS50259">
    <property type="entry name" value="G_PROTEIN_RECEP_F3_4"/>
    <property type="match status" value="1"/>
</dbReference>
<evidence type="ECO:0000256" key="10">
    <source>
        <dbReference type="ARBA" id="ARBA00023224"/>
    </source>
</evidence>
<evidence type="ECO:0000256" key="5">
    <source>
        <dbReference type="ARBA" id="ARBA00022989"/>
    </source>
</evidence>
<dbReference type="PROSITE" id="PS00980">
    <property type="entry name" value="G_PROTEIN_RECEP_F3_2"/>
    <property type="match status" value="1"/>
</dbReference>
<dbReference type="GO" id="GO:0005886">
    <property type="term" value="C:plasma membrane"/>
    <property type="evidence" value="ECO:0007669"/>
    <property type="project" value="UniProtKB-SubCell"/>
</dbReference>
<keyword evidence="15" id="KW-1185">Reference proteome</keyword>
<dbReference type="Proteomes" id="UP000585422">
    <property type="component" value="Unassembled WGS sequence"/>
</dbReference>
<feature type="non-terminal residue" evidence="14">
    <location>
        <position position="1"/>
    </location>
</feature>
<keyword evidence="3 12" id="KW-0812">Transmembrane</keyword>
<feature type="transmembrane region" description="Helical" evidence="12">
    <location>
        <begin position="641"/>
        <end position="663"/>
    </location>
</feature>
<keyword evidence="9" id="KW-0325">Glycoprotein</keyword>
<feature type="domain" description="G-protein coupled receptors family 3 profile" evidence="13">
    <location>
        <begin position="446"/>
        <end position="711"/>
    </location>
</feature>
<dbReference type="GO" id="GO:0004930">
    <property type="term" value="F:G protein-coupled receptor activity"/>
    <property type="evidence" value="ECO:0007669"/>
    <property type="project" value="UniProtKB-KW"/>
</dbReference>
<gene>
    <name evidence="14" type="primary">Tas1r1</name>
    <name evidence="14" type="ORF">HALALB_R02759</name>
</gene>
<dbReference type="Gene3D" id="3.40.50.2300">
    <property type="match status" value="2"/>
</dbReference>
<evidence type="ECO:0000256" key="1">
    <source>
        <dbReference type="ARBA" id="ARBA00004651"/>
    </source>
</evidence>
<evidence type="ECO:0000256" key="3">
    <source>
        <dbReference type="ARBA" id="ARBA00022692"/>
    </source>
</evidence>
<protein>
    <submittedName>
        <fullName evidence="14">TS1R1 protein</fullName>
    </submittedName>
</protein>
<dbReference type="InterPro" id="IPR000337">
    <property type="entry name" value="GPCR_3"/>
</dbReference>
<evidence type="ECO:0000256" key="12">
    <source>
        <dbReference type="SAM" id="Phobius"/>
    </source>
</evidence>
<evidence type="ECO:0000256" key="4">
    <source>
        <dbReference type="ARBA" id="ARBA00022729"/>
    </source>
</evidence>
<keyword evidence="7 12" id="KW-0472">Membrane</keyword>
<evidence type="ECO:0000313" key="14">
    <source>
        <dbReference type="EMBL" id="NWZ58273.1"/>
    </source>
</evidence>
<evidence type="ECO:0000256" key="6">
    <source>
        <dbReference type="ARBA" id="ARBA00023040"/>
    </source>
</evidence>
<dbReference type="Pfam" id="PF00003">
    <property type="entry name" value="7tm_3"/>
    <property type="match status" value="1"/>
</dbReference>
<dbReference type="OrthoDB" id="5984008at2759"/>
<feature type="transmembrane region" description="Helical" evidence="12">
    <location>
        <begin position="517"/>
        <end position="540"/>
    </location>
</feature>
<dbReference type="Gene3D" id="2.10.50.30">
    <property type="entry name" value="GPCR, family 3, nine cysteines domain"/>
    <property type="match status" value="1"/>
</dbReference>
<comment type="caution">
    <text evidence="14">The sequence shown here is derived from an EMBL/GenBank/DDBJ whole genome shotgun (WGS) entry which is preliminary data.</text>
</comment>
<feature type="transmembrane region" description="Helical" evidence="12">
    <location>
        <begin position="448"/>
        <end position="472"/>
    </location>
</feature>
<proteinExistence type="inferred from homology"/>
<sequence>EVEVLPTFRHYEPEVVAIIGPDSTRLAVTTAAILGIFLVPEISYEASLATLSLKRFYPSFLRTIPSDRQQVKAIFLLLQQFGWTWVALLGSDNAYGRDGLHALHKLLTTSDVCVAYQGIIPVNKDASSPELHNLVRILTDTRVNVTVVFANRQSARPFFEVVVQRNVTGMVWVGSEDWSLAQTIWQVPGIQTIGSVIGMSVENTESPMLDRFESWKMAEKSAAAEHAGSPEAGRGDGGSAQLYCTQRCTGCHLLATAPNTYDAQASFSVYSAVYAVAHGLHDLLGCASGACSKGKVYPWQLLQKIKQVNFTLYKSRISFDANGDICKGYDIVTWDWSSPSWAFNVIGTFRVNPDRLSIDQGKILWHTKDRQAPTSVCSEACQPGEKRLQQSRHRCCFSCVACPSGTFLNRSDLYSCQSCRVEEWAPARSEACFNRTAEFLNWSEPISWALLIPTILLMLLMAGLAVLFALNASTPVVKSAGGKMCFLMLGSLACAGSSLFCYFGEPTRQACLLQLPLFAISFTVFLLCVATRSFQIICIFKLNARWPALYEAWLRRRGPVLFIAAGTATQAVLCLAAEATSPSVPHWDYGVAAERVVLECTSSAGASRVAVIAYTVLLSVCCFVLSYAGKDLPASYNEAKCLTCSLFLHLACAAVVLCTQGAFRGREAVAVQVLGTLCTLGALLGGYFLPKAFVILLRPRLNTPEHFQMAIQSYTRRLAE</sequence>
<dbReference type="GO" id="GO:0050917">
    <property type="term" value="P:sensory perception of umami taste"/>
    <property type="evidence" value="ECO:0007669"/>
    <property type="project" value="TreeGrafter"/>
</dbReference>
<organism evidence="14 15">
    <name type="scientific">Haliaeetus albicilla</name>
    <name type="common">White-tailed sea-eagle</name>
    <name type="synonym">Falco albicilla</name>
    <dbReference type="NCBI Taxonomy" id="8969"/>
    <lineage>
        <taxon>Eukaryota</taxon>
        <taxon>Metazoa</taxon>
        <taxon>Chordata</taxon>
        <taxon>Craniata</taxon>
        <taxon>Vertebrata</taxon>
        <taxon>Euteleostomi</taxon>
        <taxon>Archelosauria</taxon>
        <taxon>Archosauria</taxon>
        <taxon>Dinosauria</taxon>
        <taxon>Saurischia</taxon>
        <taxon>Theropoda</taxon>
        <taxon>Coelurosauria</taxon>
        <taxon>Aves</taxon>
        <taxon>Neognathae</taxon>
        <taxon>Neoaves</taxon>
        <taxon>Telluraves</taxon>
        <taxon>Accipitrimorphae</taxon>
        <taxon>Accipitriformes</taxon>
        <taxon>Accipitridae</taxon>
        <taxon>Accipitrinae</taxon>
        <taxon>Haliaeetus</taxon>
    </lineage>
</organism>
<evidence type="ECO:0000256" key="2">
    <source>
        <dbReference type="ARBA" id="ARBA00022475"/>
    </source>
</evidence>
<evidence type="ECO:0000313" key="15">
    <source>
        <dbReference type="Proteomes" id="UP000585422"/>
    </source>
</evidence>
<name>A0A7K7NSH5_HALAL</name>
<dbReference type="FunFam" id="3.40.50.2300:FF:000016">
    <property type="entry name" value="Taste 1 receptor member 2"/>
    <property type="match status" value="1"/>
</dbReference>
<dbReference type="Pfam" id="PF07562">
    <property type="entry name" value="NCD3G"/>
    <property type="match status" value="1"/>
</dbReference>
<keyword evidence="2" id="KW-1003">Cell membrane</keyword>
<feature type="transmembrane region" description="Helical" evidence="12">
    <location>
        <begin position="484"/>
        <end position="505"/>
    </location>
</feature>
<dbReference type="SUPFAM" id="SSF53822">
    <property type="entry name" value="Periplasmic binding protein-like I"/>
    <property type="match status" value="1"/>
</dbReference>
<evidence type="ECO:0000256" key="11">
    <source>
        <dbReference type="ARBA" id="ARBA00038492"/>
    </source>
</evidence>
<evidence type="ECO:0000259" key="13">
    <source>
        <dbReference type="PROSITE" id="PS50259"/>
    </source>
</evidence>
<dbReference type="EMBL" id="VZSQ01000261">
    <property type="protein sequence ID" value="NWZ58273.1"/>
    <property type="molecule type" value="Genomic_DNA"/>
</dbReference>
<evidence type="ECO:0000256" key="9">
    <source>
        <dbReference type="ARBA" id="ARBA00023180"/>
    </source>
</evidence>
<dbReference type="InterPro" id="IPR017978">
    <property type="entry name" value="GPCR_3_C"/>
</dbReference>
<keyword evidence="6" id="KW-0297">G-protein coupled receptor</keyword>